<keyword evidence="2" id="KW-1185">Reference proteome</keyword>
<dbReference type="Proteomes" id="UP001597187">
    <property type="component" value="Unassembled WGS sequence"/>
</dbReference>
<evidence type="ECO:0000313" key="2">
    <source>
        <dbReference type="Proteomes" id="UP001597187"/>
    </source>
</evidence>
<dbReference type="AlphaFoldDB" id="A0ABD6AT10"/>
<evidence type="ECO:0008006" key="3">
    <source>
        <dbReference type="Google" id="ProtNLM"/>
    </source>
</evidence>
<accession>A0ABD6AT10</accession>
<comment type="caution">
    <text evidence="1">The sequence shown here is derived from an EMBL/GenBank/DDBJ whole genome shotgun (WGS) entry which is preliminary data.</text>
</comment>
<dbReference type="EMBL" id="JBHUDC010000002">
    <property type="protein sequence ID" value="MFD1512668.1"/>
    <property type="molecule type" value="Genomic_DNA"/>
</dbReference>
<proteinExistence type="predicted"/>
<sequence>MRDGIHIHRDEATLRYLYWERECTLAETAAHCGTDSEVVRRAMERLGIDRRPGCGPHGPISVAECEEMRRLREQGMRNAAIARTLRRNRSRVAVHVNGRCHHREEAPTCPLCGDDVGVQLAHHLPDCDHAGGPAEWPEVEG</sequence>
<protein>
    <recommendedName>
        <fullName evidence="3">Helix-turn-helix domain-containing protein</fullName>
    </recommendedName>
</protein>
<evidence type="ECO:0000313" key="1">
    <source>
        <dbReference type="EMBL" id="MFD1512668.1"/>
    </source>
</evidence>
<name>A0ABD6AT10_9EURY</name>
<reference evidence="1 2" key="1">
    <citation type="journal article" date="2019" name="Int. J. Syst. Evol. Microbiol.">
        <title>The Global Catalogue of Microorganisms (GCM) 10K type strain sequencing project: providing services to taxonomists for standard genome sequencing and annotation.</title>
        <authorList>
            <consortium name="The Broad Institute Genomics Platform"/>
            <consortium name="The Broad Institute Genome Sequencing Center for Infectious Disease"/>
            <person name="Wu L."/>
            <person name="Ma J."/>
        </authorList>
    </citation>
    <scope>NUCLEOTIDE SEQUENCE [LARGE SCALE GENOMIC DNA]</scope>
    <source>
        <strain evidence="1 2">CGMCC 1.12563</strain>
    </source>
</reference>
<organism evidence="1 2">
    <name type="scientific">Halomarina rubra</name>
    <dbReference type="NCBI Taxonomy" id="2071873"/>
    <lineage>
        <taxon>Archaea</taxon>
        <taxon>Methanobacteriati</taxon>
        <taxon>Methanobacteriota</taxon>
        <taxon>Stenosarchaea group</taxon>
        <taxon>Halobacteria</taxon>
        <taxon>Halobacteriales</taxon>
        <taxon>Natronomonadaceae</taxon>
        <taxon>Halomarina</taxon>
    </lineage>
</organism>
<dbReference type="RefSeq" id="WP_250872636.1">
    <property type="nucleotide sequence ID" value="NZ_JALXFV010000002.1"/>
</dbReference>
<gene>
    <name evidence="1" type="ORF">ACFSBT_05150</name>
</gene>